<evidence type="ECO:0000256" key="1">
    <source>
        <dbReference type="ARBA" id="ARBA00005614"/>
    </source>
</evidence>
<dbReference type="PROSITE" id="PS51160">
    <property type="entry name" value="ACYLPHOSPHATASE_3"/>
    <property type="match status" value="1"/>
</dbReference>
<organism evidence="11 12">
    <name type="scientific">Callosobruchus maculatus</name>
    <name type="common">Southern cowpea weevil</name>
    <name type="synonym">Pulse bruchid</name>
    <dbReference type="NCBI Taxonomy" id="64391"/>
    <lineage>
        <taxon>Eukaryota</taxon>
        <taxon>Metazoa</taxon>
        <taxon>Ecdysozoa</taxon>
        <taxon>Arthropoda</taxon>
        <taxon>Hexapoda</taxon>
        <taxon>Insecta</taxon>
        <taxon>Pterygota</taxon>
        <taxon>Neoptera</taxon>
        <taxon>Endopterygota</taxon>
        <taxon>Coleoptera</taxon>
        <taxon>Polyphaga</taxon>
        <taxon>Cucujiformia</taxon>
        <taxon>Chrysomeloidea</taxon>
        <taxon>Chrysomelidae</taxon>
        <taxon>Bruchinae</taxon>
        <taxon>Bruchini</taxon>
        <taxon>Callosobruchus</taxon>
    </lineage>
</organism>
<name>A0A653C6G9_CALMS</name>
<dbReference type="PANTHER" id="PTHR10029">
    <property type="entry name" value="ACYLPHOSPHATASE"/>
    <property type="match status" value="1"/>
</dbReference>
<dbReference type="InterPro" id="IPR001792">
    <property type="entry name" value="Acylphosphatase-like_dom"/>
</dbReference>
<evidence type="ECO:0000259" key="10">
    <source>
        <dbReference type="PROSITE" id="PS51590"/>
    </source>
</evidence>
<reference evidence="11 12" key="1">
    <citation type="submission" date="2019-01" db="EMBL/GenBank/DDBJ databases">
        <authorList>
            <person name="Sayadi A."/>
        </authorList>
    </citation>
    <scope>NUCLEOTIDE SEQUENCE [LARGE SCALE GENOMIC DNA]</scope>
</reference>
<dbReference type="EC" id="3.6.1.7" evidence="2 5"/>
<dbReference type="InterPro" id="IPR020456">
    <property type="entry name" value="Acylphosphatase"/>
</dbReference>
<dbReference type="FunFam" id="3.30.70.100:FF:000011">
    <property type="entry name" value="Acylphosphatase"/>
    <property type="match status" value="1"/>
</dbReference>
<dbReference type="InterPro" id="IPR017968">
    <property type="entry name" value="Acylphosphatase_CS"/>
</dbReference>
<keyword evidence="3 5" id="KW-0378">Hydrolase</keyword>
<feature type="domain" description="Acylphosphatase-like" evidence="9">
    <location>
        <begin position="65"/>
        <end position="155"/>
    </location>
</feature>
<dbReference type="Gene3D" id="3.30.70.100">
    <property type="match status" value="1"/>
</dbReference>
<keyword evidence="8" id="KW-0812">Transmembrane</keyword>
<sequence length="155" mass="17592">MAMADSYSGNSNLKLATMEETQKPKIVYFWHHLFDPYLPVFGSILLILLANNILSSMGSTEKLLSVNFEVYGRVQGVFFRKYTEKEANKLGLKGWCMNTSQGTVKGIIEGTPSKVDEMKHWLQKTGSPQSMIDKAVFTEEKEISKHTFSNFSIKR</sequence>
<dbReference type="AlphaFoldDB" id="A0A653C6G9"/>
<dbReference type="PROSITE" id="PS00151">
    <property type="entry name" value="ACYLPHOSPHATASE_2"/>
    <property type="match status" value="1"/>
</dbReference>
<dbReference type="PROSITE" id="PS51590">
    <property type="entry name" value="SAM_MT_MNV_L"/>
    <property type="match status" value="1"/>
</dbReference>
<proteinExistence type="inferred from homology"/>
<evidence type="ECO:0000256" key="6">
    <source>
        <dbReference type="RuleBase" id="RU000553"/>
    </source>
</evidence>
<feature type="transmembrane region" description="Helical" evidence="8">
    <location>
        <begin position="37"/>
        <end position="54"/>
    </location>
</feature>
<gene>
    <name evidence="11" type="ORF">CALMAC_LOCUS6544</name>
</gene>
<feature type="domain" description="Mononegavirus-type SAM-dependent 2'-O-MTase" evidence="10">
    <location>
        <begin position="1"/>
        <end position="65"/>
    </location>
</feature>
<evidence type="ECO:0000256" key="4">
    <source>
        <dbReference type="ARBA" id="ARBA00047645"/>
    </source>
</evidence>
<dbReference type="PROSITE" id="PS00150">
    <property type="entry name" value="ACYLPHOSPHATASE_1"/>
    <property type="match status" value="1"/>
</dbReference>
<dbReference type="SUPFAM" id="SSF54975">
    <property type="entry name" value="Acylphosphatase/BLUF domain-like"/>
    <property type="match status" value="1"/>
</dbReference>
<keyword evidence="12" id="KW-1185">Reference proteome</keyword>
<comment type="similarity">
    <text evidence="1 7">Belongs to the acylphosphatase family.</text>
</comment>
<dbReference type="Pfam" id="PF00708">
    <property type="entry name" value="Acylphosphatase"/>
    <property type="match status" value="1"/>
</dbReference>
<comment type="catalytic activity">
    <reaction evidence="4 5 6">
        <text>an acyl phosphate + H2O = a carboxylate + phosphate + H(+)</text>
        <dbReference type="Rhea" id="RHEA:14965"/>
        <dbReference type="ChEBI" id="CHEBI:15377"/>
        <dbReference type="ChEBI" id="CHEBI:15378"/>
        <dbReference type="ChEBI" id="CHEBI:29067"/>
        <dbReference type="ChEBI" id="CHEBI:43474"/>
        <dbReference type="ChEBI" id="CHEBI:59918"/>
        <dbReference type="EC" id="3.6.1.7"/>
    </reaction>
</comment>
<protein>
    <recommendedName>
        <fullName evidence="2 5">Acylphosphatase</fullName>
        <ecNumber evidence="2 5">3.6.1.7</ecNumber>
    </recommendedName>
</protein>
<evidence type="ECO:0000256" key="3">
    <source>
        <dbReference type="ARBA" id="ARBA00022801"/>
    </source>
</evidence>
<evidence type="ECO:0000313" key="11">
    <source>
        <dbReference type="EMBL" id="VEN43386.1"/>
    </source>
</evidence>
<dbReference type="GO" id="GO:0003998">
    <property type="term" value="F:acylphosphatase activity"/>
    <property type="evidence" value="ECO:0007669"/>
    <property type="project" value="UniProtKB-EC"/>
</dbReference>
<dbReference type="PRINTS" id="PR00112">
    <property type="entry name" value="ACYLPHPHTASE"/>
</dbReference>
<dbReference type="Proteomes" id="UP000410492">
    <property type="component" value="Unassembled WGS sequence"/>
</dbReference>
<keyword evidence="8" id="KW-1133">Transmembrane helix</keyword>
<dbReference type="InterPro" id="IPR036046">
    <property type="entry name" value="Acylphosphatase-like_dom_sf"/>
</dbReference>
<evidence type="ECO:0000259" key="9">
    <source>
        <dbReference type="PROSITE" id="PS51160"/>
    </source>
</evidence>
<dbReference type="EMBL" id="CAACVG010007053">
    <property type="protein sequence ID" value="VEN43386.1"/>
    <property type="molecule type" value="Genomic_DNA"/>
</dbReference>
<evidence type="ECO:0000313" key="12">
    <source>
        <dbReference type="Proteomes" id="UP000410492"/>
    </source>
</evidence>
<feature type="active site" evidence="5">
    <location>
        <position position="80"/>
    </location>
</feature>
<evidence type="ECO:0000256" key="8">
    <source>
        <dbReference type="SAM" id="Phobius"/>
    </source>
</evidence>
<evidence type="ECO:0000256" key="5">
    <source>
        <dbReference type="PROSITE-ProRule" id="PRU00520"/>
    </source>
</evidence>
<dbReference type="OrthoDB" id="7961613at2759"/>
<accession>A0A653C6G9</accession>
<keyword evidence="8" id="KW-0472">Membrane</keyword>
<evidence type="ECO:0000256" key="7">
    <source>
        <dbReference type="RuleBase" id="RU004168"/>
    </source>
</evidence>
<dbReference type="InterPro" id="IPR025786">
    <property type="entry name" value="Mononega_L_MeTrfase"/>
</dbReference>
<feature type="active site" evidence="5">
    <location>
        <position position="98"/>
    </location>
</feature>
<evidence type="ECO:0000256" key="2">
    <source>
        <dbReference type="ARBA" id="ARBA00012150"/>
    </source>
</evidence>
<dbReference type="PANTHER" id="PTHR10029:SF3">
    <property type="entry name" value="ACYLPHOSPHATASE-RELATED"/>
    <property type="match status" value="1"/>
</dbReference>